<dbReference type="Gene3D" id="1.10.357.10">
    <property type="entry name" value="Tetracycline Repressor, domain 2"/>
    <property type="match status" value="1"/>
</dbReference>
<dbReference type="PANTHER" id="PTHR30055">
    <property type="entry name" value="HTH-TYPE TRANSCRIPTIONAL REGULATOR RUTR"/>
    <property type="match status" value="1"/>
</dbReference>
<dbReference type="Proteomes" id="UP000199205">
    <property type="component" value="Unassembled WGS sequence"/>
</dbReference>
<dbReference type="PROSITE" id="PS50977">
    <property type="entry name" value="HTH_TETR_2"/>
    <property type="match status" value="1"/>
</dbReference>
<dbReference type="OrthoDB" id="329481at2"/>
<dbReference type="AlphaFoldDB" id="A0A1C3W7Y0"/>
<feature type="DNA-binding region" description="H-T-H motif" evidence="4">
    <location>
        <begin position="38"/>
        <end position="57"/>
    </location>
</feature>
<evidence type="ECO:0000313" key="7">
    <source>
        <dbReference type="Proteomes" id="UP000199205"/>
    </source>
</evidence>
<dbReference type="InterPro" id="IPR036271">
    <property type="entry name" value="Tet_transcr_reg_TetR-rel_C_sf"/>
</dbReference>
<proteinExistence type="predicted"/>
<dbReference type="PRINTS" id="PR00455">
    <property type="entry name" value="HTHTETR"/>
</dbReference>
<evidence type="ECO:0000256" key="2">
    <source>
        <dbReference type="ARBA" id="ARBA00023125"/>
    </source>
</evidence>
<keyword evidence="1" id="KW-0805">Transcription regulation</keyword>
<dbReference type="Pfam" id="PF00440">
    <property type="entry name" value="TetR_N"/>
    <property type="match status" value="1"/>
</dbReference>
<accession>A0A1C3W7Y0</accession>
<reference evidence="6 7" key="1">
    <citation type="submission" date="2016-08" db="EMBL/GenBank/DDBJ databases">
        <authorList>
            <person name="Seilhamer J.J."/>
        </authorList>
    </citation>
    <scope>NUCLEOTIDE SEQUENCE [LARGE SCALE GENOMIC DNA]</scope>
    <source>
        <strain evidence="6 7">P1-7</strain>
    </source>
</reference>
<evidence type="ECO:0000256" key="4">
    <source>
        <dbReference type="PROSITE-ProRule" id="PRU00335"/>
    </source>
</evidence>
<sequence>MTARGRGRPPAGGKAVLPESILSEALSILNADGLDGLSMRALATRVGINPMTIYHHFKDRDGLIKSLAEWVYADVAAPETGDAHARARSLLTAYYAKVVLYPALTLAIFARPAVFPDHAMRITRELMIFLSEGNHSSQRSLRWTHILVDYTHGAALAVATQDGSIGRPPRGAMLDDFESGLDELLEAFRRSSDHPSV</sequence>
<feature type="domain" description="HTH tetR-type" evidence="5">
    <location>
        <begin position="15"/>
        <end position="75"/>
    </location>
</feature>
<keyword evidence="3" id="KW-0804">Transcription</keyword>
<evidence type="ECO:0000259" key="5">
    <source>
        <dbReference type="PROSITE" id="PS50977"/>
    </source>
</evidence>
<organism evidence="6 7">
    <name type="scientific">Rhizobium lusitanum</name>
    <dbReference type="NCBI Taxonomy" id="293958"/>
    <lineage>
        <taxon>Bacteria</taxon>
        <taxon>Pseudomonadati</taxon>
        <taxon>Pseudomonadota</taxon>
        <taxon>Alphaproteobacteria</taxon>
        <taxon>Hyphomicrobiales</taxon>
        <taxon>Rhizobiaceae</taxon>
        <taxon>Rhizobium/Agrobacterium group</taxon>
        <taxon>Rhizobium</taxon>
    </lineage>
</organism>
<dbReference type="GO" id="GO:0000976">
    <property type="term" value="F:transcription cis-regulatory region binding"/>
    <property type="evidence" value="ECO:0007669"/>
    <property type="project" value="TreeGrafter"/>
</dbReference>
<dbReference type="SUPFAM" id="SSF46689">
    <property type="entry name" value="Homeodomain-like"/>
    <property type="match status" value="1"/>
</dbReference>
<evidence type="ECO:0000256" key="3">
    <source>
        <dbReference type="ARBA" id="ARBA00023163"/>
    </source>
</evidence>
<name>A0A1C3W7Y0_9HYPH</name>
<dbReference type="InterPro" id="IPR050109">
    <property type="entry name" value="HTH-type_TetR-like_transc_reg"/>
</dbReference>
<gene>
    <name evidence="6" type="ORF">GA0061101_10948</name>
</gene>
<dbReference type="EMBL" id="FMAF01000009">
    <property type="protein sequence ID" value="SCB36317.1"/>
    <property type="molecule type" value="Genomic_DNA"/>
</dbReference>
<dbReference type="InterPro" id="IPR001647">
    <property type="entry name" value="HTH_TetR"/>
</dbReference>
<evidence type="ECO:0000313" key="6">
    <source>
        <dbReference type="EMBL" id="SCB36317.1"/>
    </source>
</evidence>
<dbReference type="PANTHER" id="PTHR30055:SF234">
    <property type="entry name" value="HTH-TYPE TRANSCRIPTIONAL REGULATOR BETI"/>
    <property type="match status" value="1"/>
</dbReference>
<dbReference type="SUPFAM" id="SSF48498">
    <property type="entry name" value="Tetracyclin repressor-like, C-terminal domain"/>
    <property type="match status" value="1"/>
</dbReference>
<dbReference type="InterPro" id="IPR009057">
    <property type="entry name" value="Homeodomain-like_sf"/>
</dbReference>
<protein>
    <submittedName>
        <fullName evidence="6">Transcriptional regulator, TetR family</fullName>
    </submittedName>
</protein>
<keyword evidence="2 4" id="KW-0238">DNA-binding</keyword>
<evidence type="ECO:0000256" key="1">
    <source>
        <dbReference type="ARBA" id="ARBA00023015"/>
    </source>
</evidence>
<dbReference type="GO" id="GO:0003700">
    <property type="term" value="F:DNA-binding transcription factor activity"/>
    <property type="evidence" value="ECO:0007669"/>
    <property type="project" value="TreeGrafter"/>
</dbReference>